<dbReference type="CDD" id="cd18137">
    <property type="entry name" value="HLD_clamp_pol_III_gamma_tau"/>
    <property type="match status" value="1"/>
</dbReference>
<dbReference type="InterPro" id="IPR003593">
    <property type="entry name" value="AAA+_ATPase"/>
</dbReference>
<comment type="catalytic activity">
    <reaction evidence="10 11">
        <text>DNA(n) + a 2'-deoxyribonucleoside 5'-triphosphate = DNA(n+1) + diphosphate</text>
        <dbReference type="Rhea" id="RHEA:22508"/>
        <dbReference type="Rhea" id="RHEA-COMP:17339"/>
        <dbReference type="Rhea" id="RHEA-COMP:17340"/>
        <dbReference type="ChEBI" id="CHEBI:33019"/>
        <dbReference type="ChEBI" id="CHEBI:61560"/>
        <dbReference type="ChEBI" id="CHEBI:173112"/>
        <dbReference type="EC" id="2.7.7.7"/>
    </reaction>
</comment>
<sequence>MDTALFPDNNSDRGRYLVLARKYRPRFFRDIVGQDVFAKIIQNAIRSSRVAHGFLLIGMRGIGKTTMARLIAKAINCEKLLDIASNTVEEQEIEPCAKCASCLAFEKDRHLDVIEIDAASNTGVDDMRQIIESCSYSPVCGKYKVYIIDEVHMLSKSAFNALLKTLEEPPHHVKFILATTEENKVPNTISSRCLKFHLRRIDVALLEKFIISVCEIEGIKIDSTAAREIAIKSEGSMRDALSILEQAILLSSNNYISDQTLYRMFGGVKSDDIMPLVASIFSKNAAEAISIVRKLYSTGADPRSILSELMTAIHALSVSLVTGSPELGDYIEQAREFGIANLARIWKLATNGPSELSSSLPSIALEMMVMRMAYIGHFPSPEAILKQLAGWEAKPPSTPAATPCARAQPDRSYELSGELSKKASELFGSDAIHAID</sequence>
<evidence type="ECO:0000256" key="2">
    <source>
        <dbReference type="ARBA" id="ARBA00022679"/>
    </source>
</evidence>
<keyword evidence="9 11" id="KW-0239">DNA-directed DNA polymerase</keyword>
<dbReference type="SMART" id="SM00382">
    <property type="entry name" value="AAA"/>
    <property type="match status" value="1"/>
</dbReference>
<evidence type="ECO:0000256" key="1">
    <source>
        <dbReference type="ARBA" id="ARBA00006360"/>
    </source>
</evidence>
<dbReference type="Gene3D" id="1.20.272.10">
    <property type="match status" value="1"/>
</dbReference>
<keyword evidence="14" id="KW-1185">Reference proteome</keyword>
<proteinExistence type="inferred from homology"/>
<accession>A0ABN6L3S1</accession>
<feature type="domain" description="AAA+ ATPase" evidence="12">
    <location>
        <begin position="50"/>
        <end position="202"/>
    </location>
</feature>
<comment type="function">
    <text evidence="11">DNA polymerase III is a complex, multichain enzyme responsible for most of the replicative synthesis in bacteria. This DNA polymerase also exhibits 3' to 5' exonuclease activity.</text>
</comment>
<evidence type="ECO:0000259" key="12">
    <source>
        <dbReference type="SMART" id="SM00382"/>
    </source>
</evidence>
<keyword evidence="5" id="KW-0479">Metal-binding</keyword>
<gene>
    <name evidence="11" type="primary">dnaX</name>
    <name evidence="13" type="ORF">HYD_6980</name>
</gene>
<dbReference type="Gene3D" id="1.10.8.60">
    <property type="match status" value="1"/>
</dbReference>
<dbReference type="RefSeq" id="WP_236865011.1">
    <property type="nucleotide sequence ID" value="NZ_AP025225.1"/>
</dbReference>
<dbReference type="Pfam" id="PF12169">
    <property type="entry name" value="DNA_pol3_gamma3"/>
    <property type="match status" value="1"/>
</dbReference>
<dbReference type="Gene3D" id="3.40.50.300">
    <property type="entry name" value="P-loop containing nucleotide triphosphate hydrolases"/>
    <property type="match status" value="1"/>
</dbReference>
<dbReference type="CDD" id="cd00009">
    <property type="entry name" value="AAA"/>
    <property type="match status" value="1"/>
</dbReference>
<dbReference type="Proteomes" id="UP001320209">
    <property type="component" value="Chromosome"/>
</dbReference>
<dbReference type="PANTHER" id="PTHR11669:SF0">
    <property type="entry name" value="PROTEIN STICHEL-LIKE 2"/>
    <property type="match status" value="1"/>
</dbReference>
<keyword evidence="7" id="KW-0862">Zinc</keyword>
<evidence type="ECO:0000256" key="8">
    <source>
        <dbReference type="ARBA" id="ARBA00022840"/>
    </source>
</evidence>
<organism evidence="13 14">
    <name type="scientific">Candidatus Hydrogenosomobacter endosymbioticus</name>
    <dbReference type="NCBI Taxonomy" id="2558174"/>
    <lineage>
        <taxon>Bacteria</taxon>
        <taxon>Pseudomonadati</taxon>
        <taxon>Pseudomonadota</taxon>
        <taxon>Alphaproteobacteria</taxon>
        <taxon>Holosporales</taxon>
        <taxon>Holosporaceae</taxon>
        <taxon>Candidatus Hydrogenosomobacter</taxon>
    </lineage>
</organism>
<dbReference type="InterPro" id="IPR022754">
    <property type="entry name" value="DNA_pol_III_gamma-3"/>
</dbReference>
<evidence type="ECO:0000256" key="10">
    <source>
        <dbReference type="ARBA" id="ARBA00049244"/>
    </source>
</evidence>
<comment type="similarity">
    <text evidence="1 11">Belongs to the DnaX/STICHEL family.</text>
</comment>
<evidence type="ECO:0000256" key="7">
    <source>
        <dbReference type="ARBA" id="ARBA00022833"/>
    </source>
</evidence>
<reference evidence="13" key="1">
    <citation type="submission" date="2021-10" db="EMBL/GenBank/DDBJ databases">
        <title>Genome Sequence of The Candidatus Hydrogeosomobacter endosymbioticus, an Intracellular Bacterial Symbiont of the Anaerobic Ciliate GW7.</title>
        <authorList>
            <person name="Shiohama Y."/>
            <person name="Shinzato N."/>
        </authorList>
    </citation>
    <scope>NUCLEOTIDE SEQUENCE [LARGE SCALE GENOMIC DNA]</scope>
    <source>
        <strain evidence="13">200920</strain>
    </source>
</reference>
<dbReference type="Pfam" id="PF13177">
    <property type="entry name" value="DNA_pol3_delta2"/>
    <property type="match status" value="1"/>
</dbReference>
<comment type="subunit">
    <text evidence="11">DNA polymerase III contains a core (composed of alpha, epsilon and theta chains) that associates with a tau subunit. This core dimerizes to form the POLIII' complex. PolIII' associates with the gamma complex (composed of gamma, delta, delta', psi and chi chains) and with the beta chain to form the complete DNA polymerase III complex.</text>
</comment>
<evidence type="ECO:0000256" key="5">
    <source>
        <dbReference type="ARBA" id="ARBA00022723"/>
    </source>
</evidence>
<evidence type="ECO:0000256" key="11">
    <source>
        <dbReference type="RuleBase" id="RU364063"/>
    </source>
</evidence>
<evidence type="ECO:0000313" key="14">
    <source>
        <dbReference type="Proteomes" id="UP001320209"/>
    </source>
</evidence>
<dbReference type="Pfam" id="PF22608">
    <property type="entry name" value="DNAX_ATPase_lid"/>
    <property type="match status" value="1"/>
</dbReference>
<dbReference type="InterPro" id="IPR027417">
    <property type="entry name" value="P-loop_NTPase"/>
</dbReference>
<evidence type="ECO:0000256" key="6">
    <source>
        <dbReference type="ARBA" id="ARBA00022741"/>
    </source>
</evidence>
<keyword evidence="4 11" id="KW-0235">DNA replication</keyword>
<dbReference type="InterPro" id="IPR012763">
    <property type="entry name" value="DNA_pol_III_sug/sutau_N"/>
</dbReference>
<dbReference type="SUPFAM" id="SSF48019">
    <property type="entry name" value="post-AAA+ oligomerization domain-like"/>
    <property type="match status" value="1"/>
</dbReference>
<dbReference type="NCBIfam" id="TIGR02397">
    <property type="entry name" value="dnaX_nterm"/>
    <property type="match status" value="1"/>
</dbReference>
<protein>
    <recommendedName>
        <fullName evidence="11">DNA polymerase III subunit gamma/tau</fullName>
        <ecNumber evidence="11">2.7.7.7</ecNumber>
    </recommendedName>
</protein>
<dbReference type="InterPro" id="IPR045085">
    <property type="entry name" value="HLD_clamp_pol_III_gamma_tau"/>
</dbReference>
<evidence type="ECO:0000256" key="4">
    <source>
        <dbReference type="ARBA" id="ARBA00022705"/>
    </source>
</evidence>
<dbReference type="SUPFAM" id="SSF52540">
    <property type="entry name" value="P-loop containing nucleoside triphosphate hydrolases"/>
    <property type="match status" value="1"/>
</dbReference>
<dbReference type="InterPro" id="IPR008921">
    <property type="entry name" value="DNA_pol3_clamp-load_cplx_C"/>
</dbReference>
<evidence type="ECO:0000313" key="13">
    <source>
        <dbReference type="EMBL" id="BDB96565.1"/>
    </source>
</evidence>
<evidence type="ECO:0000256" key="9">
    <source>
        <dbReference type="ARBA" id="ARBA00022932"/>
    </source>
</evidence>
<dbReference type="PANTHER" id="PTHR11669">
    <property type="entry name" value="REPLICATION FACTOR C / DNA POLYMERASE III GAMMA-TAU SUBUNIT"/>
    <property type="match status" value="1"/>
</dbReference>
<keyword evidence="2 11" id="KW-0808">Transferase</keyword>
<keyword evidence="6 11" id="KW-0547">Nucleotide-binding</keyword>
<keyword evidence="8 11" id="KW-0067">ATP-binding</keyword>
<dbReference type="EC" id="2.7.7.7" evidence="11"/>
<name>A0ABN6L3S1_9PROT</name>
<evidence type="ECO:0000256" key="3">
    <source>
        <dbReference type="ARBA" id="ARBA00022695"/>
    </source>
</evidence>
<keyword evidence="3 11" id="KW-0548">Nucleotidyltransferase</keyword>
<dbReference type="EMBL" id="AP025225">
    <property type="protein sequence ID" value="BDB96565.1"/>
    <property type="molecule type" value="Genomic_DNA"/>
</dbReference>
<dbReference type="InterPro" id="IPR050238">
    <property type="entry name" value="DNA_Rep/Repair_Clamp_Loader"/>
</dbReference>